<evidence type="ECO:0000259" key="1">
    <source>
        <dbReference type="Pfam" id="PF19040"/>
    </source>
</evidence>
<evidence type="ECO:0000313" key="2">
    <source>
        <dbReference type="EMBL" id="UOQ46582.1"/>
    </source>
</evidence>
<dbReference type="EMBL" id="CP095072">
    <property type="protein sequence ID" value="UOQ46582.1"/>
    <property type="molecule type" value="Genomic_DNA"/>
</dbReference>
<name>A0ABY4EQ69_9BACI</name>
<keyword evidence="3" id="KW-1185">Reference proteome</keyword>
<protein>
    <recommendedName>
        <fullName evidence="1">SGNH domain-containing protein</fullName>
    </recommendedName>
</protein>
<dbReference type="InterPro" id="IPR043968">
    <property type="entry name" value="SGNH"/>
</dbReference>
<dbReference type="RefSeq" id="WP_244714847.1">
    <property type="nucleotide sequence ID" value="NZ_CP095072.1"/>
</dbReference>
<organism evidence="2 3">
    <name type="scientific">Gracilibacillus caseinilyticus</name>
    <dbReference type="NCBI Taxonomy" id="2932256"/>
    <lineage>
        <taxon>Bacteria</taxon>
        <taxon>Bacillati</taxon>
        <taxon>Bacillota</taxon>
        <taxon>Bacilli</taxon>
        <taxon>Bacillales</taxon>
        <taxon>Bacillaceae</taxon>
        <taxon>Gracilibacillus</taxon>
    </lineage>
</organism>
<dbReference type="Proteomes" id="UP000831782">
    <property type="component" value="Chromosome"/>
</dbReference>
<reference evidence="2 3" key="1">
    <citation type="submission" date="2022-04" db="EMBL/GenBank/DDBJ databases">
        <title>Gracilibacillus sp. isolated from saltern.</title>
        <authorList>
            <person name="Won M."/>
            <person name="Lee C.-M."/>
            <person name="Woen H.-Y."/>
            <person name="Kwon S.-W."/>
        </authorList>
    </citation>
    <scope>NUCLEOTIDE SEQUENCE [LARGE SCALE GENOMIC DNA]</scope>
    <source>
        <strain evidence="2 3">SSWR10-1</strain>
    </source>
</reference>
<dbReference type="Pfam" id="PF19040">
    <property type="entry name" value="SGNH"/>
    <property type="match status" value="1"/>
</dbReference>
<evidence type="ECO:0000313" key="3">
    <source>
        <dbReference type="Proteomes" id="UP000831782"/>
    </source>
</evidence>
<sequence>MSESIPWENTDNIPGNVYFANLSDQFCDDDTCYPVIGNVVVYKDQHHLTALYAKSMTDVLEEHIKEALDGI</sequence>
<gene>
    <name evidence="2" type="ORF">MUN88_10730</name>
</gene>
<accession>A0ABY4EQ69</accession>
<feature type="domain" description="SGNH" evidence="1">
    <location>
        <begin position="12"/>
        <end position="61"/>
    </location>
</feature>
<proteinExistence type="predicted"/>